<dbReference type="GO" id="GO:0005524">
    <property type="term" value="F:ATP binding"/>
    <property type="evidence" value="ECO:0007669"/>
    <property type="project" value="UniProtKB-UniRule"/>
</dbReference>
<keyword evidence="7 13" id="KW-0808">Transferase</keyword>
<keyword evidence="9 13" id="KW-0418">Kinase</keyword>
<keyword evidence="5 13" id="KW-0444">Lipid biosynthesis</keyword>
<comment type="catalytic activity">
    <reaction evidence="13">
        <text>a lipid A disaccharide + ATP = a lipid IVA + ADP + H(+)</text>
        <dbReference type="Rhea" id="RHEA:67840"/>
        <dbReference type="ChEBI" id="CHEBI:15378"/>
        <dbReference type="ChEBI" id="CHEBI:30616"/>
        <dbReference type="ChEBI" id="CHEBI:176343"/>
        <dbReference type="ChEBI" id="CHEBI:176425"/>
        <dbReference type="ChEBI" id="CHEBI:456216"/>
        <dbReference type="EC" id="2.7.1.130"/>
    </reaction>
</comment>
<dbReference type="PANTHER" id="PTHR42724">
    <property type="entry name" value="TETRAACYLDISACCHARIDE 4'-KINASE"/>
    <property type="match status" value="1"/>
</dbReference>
<evidence type="ECO:0000256" key="1">
    <source>
        <dbReference type="ARBA" id="ARBA00002274"/>
    </source>
</evidence>
<evidence type="ECO:0000256" key="5">
    <source>
        <dbReference type="ARBA" id="ARBA00022516"/>
    </source>
</evidence>
<keyword evidence="15" id="KW-1185">Reference proteome</keyword>
<evidence type="ECO:0000256" key="10">
    <source>
        <dbReference type="ARBA" id="ARBA00022840"/>
    </source>
</evidence>
<accession>A0A9Q7A5S7</accession>
<evidence type="ECO:0000256" key="13">
    <source>
        <dbReference type="HAMAP-Rule" id="MF_00409"/>
    </source>
</evidence>
<dbReference type="PANTHER" id="PTHR42724:SF1">
    <property type="entry name" value="TETRAACYLDISACCHARIDE 4'-KINASE, MITOCHONDRIAL-RELATED"/>
    <property type="match status" value="1"/>
</dbReference>
<dbReference type="Pfam" id="PF02606">
    <property type="entry name" value="LpxK"/>
    <property type="match status" value="1"/>
</dbReference>
<dbReference type="NCBIfam" id="TIGR00682">
    <property type="entry name" value="lpxK"/>
    <property type="match status" value="1"/>
</dbReference>
<keyword evidence="11 13" id="KW-0443">Lipid metabolism</keyword>
<evidence type="ECO:0000256" key="4">
    <source>
        <dbReference type="ARBA" id="ARBA00016436"/>
    </source>
</evidence>
<comment type="function">
    <text evidence="1 13">Transfers the gamma-phosphate of ATP to the 4'-position of a tetraacyldisaccharide 1-phosphate intermediate (termed DS-1-P) to form tetraacyldisaccharide 1,4'-bis-phosphate (lipid IVA).</text>
</comment>
<dbReference type="Proteomes" id="UP000671879">
    <property type="component" value="Chromosome"/>
</dbReference>
<evidence type="ECO:0000256" key="6">
    <source>
        <dbReference type="ARBA" id="ARBA00022556"/>
    </source>
</evidence>
<dbReference type="GO" id="GO:0005886">
    <property type="term" value="C:plasma membrane"/>
    <property type="evidence" value="ECO:0007669"/>
    <property type="project" value="TreeGrafter"/>
</dbReference>
<gene>
    <name evidence="13 14" type="primary">lpxK</name>
    <name evidence="14" type="ORF">KAR29_09640</name>
</gene>
<evidence type="ECO:0000256" key="3">
    <source>
        <dbReference type="ARBA" id="ARBA00012071"/>
    </source>
</evidence>
<organism evidence="14 15">
    <name type="scientific">Aminithiophilus ramosus</name>
    <dbReference type="NCBI Taxonomy" id="3029084"/>
    <lineage>
        <taxon>Bacteria</taxon>
        <taxon>Thermotogati</taxon>
        <taxon>Synergistota</taxon>
        <taxon>Synergistia</taxon>
        <taxon>Synergistales</taxon>
        <taxon>Aminithiophilaceae</taxon>
        <taxon>Aminithiophilus</taxon>
    </lineage>
</organism>
<evidence type="ECO:0000256" key="9">
    <source>
        <dbReference type="ARBA" id="ARBA00022777"/>
    </source>
</evidence>
<dbReference type="EMBL" id="CP072943">
    <property type="protein sequence ID" value="QTX31620.1"/>
    <property type="molecule type" value="Genomic_DNA"/>
</dbReference>
<keyword evidence="6 13" id="KW-0441">Lipid A biosynthesis</keyword>
<keyword evidence="10 13" id="KW-0067">ATP-binding</keyword>
<dbReference type="AlphaFoldDB" id="A0A9Q7A5S7"/>
<evidence type="ECO:0000313" key="14">
    <source>
        <dbReference type="EMBL" id="QTX31620.1"/>
    </source>
</evidence>
<dbReference type="InterPro" id="IPR003758">
    <property type="entry name" value="LpxK"/>
</dbReference>
<comment type="pathway">
    <text evidence="2 13">Glycolipid biosynthesis; lipid IV(A) biosynthesis; lipid IV(A) from (3R)-3-hydroxytetradecanoyl-[acyl-carrier-protein] and UDP-N-acetyl-alpha-D-glucosamine: step 6/6.</text>
</comment>
<comment type="similarity">
    <text evidence="13">Belongs to the LpxK family.</text>
</comment>
<evidence type="ECO:0000256" key="2">
    <source>
        <dbReference type="ARBA" id="ARBA00004870"/>
    </source>
</evidence>
<dbReference type="RefSeq" id="WP_274372788.1">
    <property type="nucleotide sequence ID" value="NZ_CP072943.1"/>
</dbReference>
<dbReference type="SUPFAM" id="SSF53756">
    <property type="entry name" value="UDP-Glycosyltransferase/glycogen phosphorylase"/>
    <property type="match status" value="1"/>
</dbReference>
<dbReference type="GO" id="GO:0009029">
    <property type="term" value="F:lipid-A 4'-kinase activity"/>
    <property type="evidence" value="ECO:0007669"/>
    <property type="project" value="UniProtKB-UniRule"/>
</dbReference>
<dbReference type="GO" id="GO:0009245">
    <property type="term" value="P:lipid A biosynthetic process"/>
    <property type="evidence" value="ECO:0007669"/>
    <property type="project" value="UniProtKB-UniRule"/>
</dbReference>
<comment type="caution">
    <text evidence="13">Lacks conserved residue(s) required for the propagation of feature annotation.</text>
</comment>
<dbReference type="GO" id="GO:0009244">
    <property type="term" value="P:lipopolysaccharide core region biosynthetic process"/>
    <property type="evidence" value="ECO:0007669"/>
    <property type="project" value="TreeGrafter"/>
</dbReference>
<evidence type="ECO:0000256" key="12">
    <source>
        <dbReference type="ARBA" id="ARBA00029757"/>
    </source>
</evidence>
<dbReference type="KEGG" id="aram:KAR29_09640"/>
<name>A0A9Q7A5S7_9BACT</name>
<proteinExistence type="inferred from homology"/>
<keyword evidence="8 13" id="KW-0547">Nucleotide-binding</keyword>
<evidence type="ECO:0000256" key="11">
    <source>
        <dbReference type="ARBA" id="ARBA00023098"/>
    </source>
</evidence>
<dbReference type="EC" id="2.7.1.130" evidence="3 13"/>
<dbReference type="HAMAP" id="MF_00409">
    <property type="entry name" value="LpxK"/>
    <property type="match status" value="1"/>
</dbReference>
<evidence type="ECO:0000313" key="15">
    <source>
        <dbReference type="Proteomes" id="UP000671879"/>
    </source>
</evidence>
<evidence type="ECO:0000256" key="7">
    <source>
        <dbReference type="ARBA" id="ARBA00022679"/>
    </source>
</evidence>
<evidence type="ECO:0000256" key="8">
    <source>
        <dbReference type="ARBA" id="ARBA00022741"/>
    </source>
</evidence>
<reference evidence="15" key="1">
    <citation type="submission" date="2021-04" db="EMBL/GenBank/DDBJ databases">
        <title>A novel Synergistetes isolate from a pyrite-forming mixed culture.</title>
        <authorList>
            <person name="Bunk B."/>
            <person name="Sproer C."/>
            <person name="Spring S."/>
            <person name="Pester M."/>
        </authorList>
    </citation>
    <scope>NUCLEOTIDE SEQUENCE [LARGE SCALE GENOMIC DNA]</scope>
    <source>
        <strain evidence="15">J.5.4.2-T.3.5.2</strain>
    </source>
</reference>
<sequence>MRRAIDSYLRFARGERSFLSPWALLLPAGVIGRGYSRIRNVLFDHGLLSVEEVPLPVISVGNLTVGGTNKTPFVEMLACRLQSMGFAPGILSRGYGGRAGEPVVLRGGEGDRSAVGDEPLLLSRHLPQVPVVVFPDRRVSAALLAREGASVAVADDAFQHRRLDRDVDIALVDACCPFGNGHVVPAGTLREAKEGIRRAHLVVVTKYDQVSSGRLADLVESLSSLVGKDRLFLSRLRLERWIGWAGSWGEAVTPEGRAFAFCAIGSPSSFRTFLAGQALDLAGERFFLDHHRFTADELVALEEEALRLGADFLVCTEKDVYNVPPRWRPRLPLFVPRVVSVVDDESRFWRSLVEALRPRLVVAANGHGEDAMAVELALRLRRRFPAAEVVAFPLVGKGTPYRAREIPIVPPPSVTPSGGVVKYSLREFWRDLRAGLLPQVMAQLRSWRSLRGRCRTPLCIGDVYLFLHALWGQGRKPVLVATAKTTLLSGHLRLESWLLGLRCRAVWTRDEATAQELRLRGLEVRFSGNPIMDLIGDNKDGELDLPPSPERILILPGSRDRAYGDIRLLLETVRLLFRRGRRDFLLVPAPTLELARLLEGLPRWRIEGGALVDGEGATVVLHRGTVAEAAPHCRLVLGLGGTANQICAGLGLPVVSIEEKGKEVQRKLLGEAERLVAPRPEVLADAVGAILDDPSLWRRMSQVGRERLGGPGALDDVVAFAGEALGWGTRHALYVTLSDKLGGEKR</sequence>
<protein>
    <recommendedName>
        <fullName evidence="4 13">Tetraacyldisaccharide 4'-kinase</fullName>
        <ecNumber evidence="3 13">2.7.1.130</ecNumber>
    </recommendedName>
    <alternativeName>
        <fullName evidence="12 13">Lipid A 4'-kinase</fullName>
    </alternativeName>
</protein>